<dbReference type="Proteomes" id="UP000053664">
    <property type="component" value="Unassembled WGS sequence"/>
</dbReference>
<feature type="compositionally biased region" description="Low complexity" evidence="7">
    <location>
        <begin position="986"/>
        <end position="998"/>
    </location>
</feature>
<dbReference type="AlphaFoldDB" id="A0A061H5D3"/>
<evidence type="ECO:0000256" key="3">
    <source>
        <dbReference type="ARBA" id="ARBA00022840"/>
    </source>
</evidence>
<dbReference type="Gene3D" id="3.40.850.10">
    <property type="entry name" value="Kinesin motor domain"/>
    <property type="match status" value="1"/>
</dbReference>
<evidence type="ECO:0000259" key="8">
    <source>
        <dbReference type="PROSITE" id="PS50067"/>
    </source>
</evidence>
<sequence length="1079" mass="116996">MPPKSPQLDDAVEATPRARMTRSALSRGSLASAATSSNRPSSVVVDLTGHPVAVPHSAGTPSRPNNESLRTGRDSSRSQSSSNITVEVPVPRSKIGRPPSKLASSQSMSKLRKRTDETPASAASTARARTQSSISHLRTPSSATHSVRSSLASTNNEDTSGYADCEPIKTYLRIRPPQENAKREQASPYIEVVSDTEVLMHPPKEADLTNARTAARARTHSTASATKYIFSKVFPPDTASPKGPDAQRDSGQAAFFRDTTLPMVEDLLNGQSGLIFTYGVTNSGKSYTVMGSGGPGEAGILPRTLDVIFNSIKGLESKTDIRPIGLSGIERVDASKGAATHPASVGIDPFLVPGLTKKLFDRATSRSLKVLKAHDHDSTKLPVDRNQRYSVWVSYVEVYNEKLFDLLDGPPRSNAGSSSGLARSESTRGSNWSIATTAAGSSDAAGNYTLKRRALSLKGDSNVPGKYVAGLREVKVNSATEARDFLVRGQENRAVFGTNANRVSSRSHGIFTIKLIREHGGVQYLQNEGDGDLSSGSYNVARLSIVDLAGSERLANTGLTSGDRLKEAGNINKSLMVLGQCFEILRQNQSRASFAQDAVEGPMFLSTSQPRLPTAASSTPPKKRQSLVPFRHSKLTELFQNFLAGEGKTVMIVNANPYDTGFDENSHVMKFSAVAKEVGTTRAEPAKAKAMPRKAMEVEVPPPKPVKRGPGRPRKGAPRDSQRDTHASELSEVRDITIVEVDESDDEDESDPFVDMLVEKHEELRQKLYASELRCALIEKEIREEMADEMEQRLLEMQSRYNQRLAEDAEQNEQFVNRKIDLLVRSSMAQEKQVGASKPDSDDSELSELSSSGGSDLDDDEQGTSRANGRQGSSESDSGEDEDQSVIVRQSQALDGNGESESDDDGVEAEANSDESDQDDDEEDEDEVENELELAATRGNKKQPRPVSDSDSSFASEASSDEAQHRPSKRRTSNPTTKTKTKARSSRTSTNTGRSGRGALTRTPLWERNQDASTIALSDMSDASMIAEDCVTPKPKRKLRKKAAVQEDDMVDQIGDSSVVEIAHPTGLTTLLKSRRSVR</sequence>
<dbReference type="GeneID" id="19318533"/>
<dbReference type="SMART" id="SM00129">
    <property type="entry name" value="KISc"/>
    <property type="match status" value="1"/>
</dbReference>
<dbReference type="GO" id="GO:0003777">
    <property type="term" value="F:microtubule motor activity"/>
    <property type="evidence" value="ECO:0007669"/>
    <property type="project" value="InterPro"/>
</dbReference>
<dbReference type="GO" id="GO:0005524">
    <property type="term" value="F:ATP binding"/>
    <property type="evidence" value="ECO:0007669"/>
    <property type="project" value="UniProtKB-UniRule"/>
</dbReference>
<evidence type="ECO:0000313" key="10">
    <source>
        <dbReference type="Proteomes" id="UP000053664"/>
    </source>
</evidence>
<dbReference type="GO" id="GO:0005871">
    <property type="term" value="C:kinesin complex"/>
    <property type="evidence" value="ECO:0007669"/>
    <property type="project" value="TreeGrafter"/>
</dbReference>
<feature type="compositionally biased region" description="Polar residues" evidence="7">
    <location>
        <begin position="605"/>
        <end position="620"/>
    </location>
</feature>
<dbReference type="GO" id="GO:0005634">
    <property type="term" value="C:nucleus"/>
    <property type="evidence" value="ECO:0007669"/>
    <property type="project" value="TreeGrafter"/>
</dbReference>
<evidence type="ECO:0000256" key="5">
    <source>
        <dbReference type="PROSITE-ProRule" id="PRU00283"/>
    </source>
</evidence>
<dbReference type="Pfam" id="PF00225">
    <property type="entry name" value="Kinesin"/>
    <property type="match status" value="1"/>
</dbReference>
<feature type="region of interest" description="Disordered" evidence="7">
    <location>
        <begin position="605"/>
        <end position="626"/>
    </location>
</feature>
<feature type="compositionally biased region" description="Acidic residues" evidence="7">
    <location>
        <begin position="898"/>
        <end position="932"/>
    </location>
</feature>
<dbReference type="PROSITE" id="PS50067">
    <property type="entry name" value="KINESIN_MOTOR_2"/>
    <property type="match status" value="1"/>
</dbReference>
<accession>A0A061H5D3</accession>
<dbReference type="InterPro" id="IPR027640">
    <property type="entry name" value="Kinesin-like_fam"/>
</dbReference>
<evidence type="ECO:0000256" key="4">
    <source>
        <dbReference type="ARBA" id="ARBA00023175"/>
    </source>
</evidence>
<keyword evidence="4 5" id="KW-0505">Motor protein</keyword>
<dbReference type="OrthoDB" id="123929at2759"/>
<comment type="similarity">
    <text evidence="5">Belongs to the TRAFAC class myosin-kinesin ATPase superfamily. Kinesin family.</text>
</comment>
<feature type="region of interest" description="Disordered" evidence="7">
    <location>
        <begin position="829"/>
        <end position="1007"/>
    </location>
</feature>
<dbReference type="GO" id="GO:0005874">
    <property type="term" value="C:microtubule"/>
    <property type="evidence" value="ECO:0007669"/>
    <property type="project" value="UniProtKB-KW"/>
</dbReference>
<dbReference type="InterPro" id="IPR027417">
    <property type="entry name" value="P-loop_NTPase"/>
</dbReference>
<dbReference type="PROSITE" id="PS00411">
    <property type="entry name" value="KINESIN_MOTOR_1"/>
    <property type="match status" value="1"/>
</dbReference>
<dbReference type="InterPro" id="IPR036961">
    <property type="entry name" value="Kinesin_motor_dom_sf"/>
</dbReference>
<feature type="compositionally biased region" description="Low complexity" evidence="7">
    <location>
        <begin position="120"/>
        <end position="135"/>
    </location>
</feature>
<feature type="compositionally biased region" description="Basic and acidic residues" evidence="7">
    <location>
        <begin position="717"/>
        <end position="737"/>
    </location>
</feature>
<dbReference type="KEGG" id="pfp:PFL1_04429"/>
<dbReference type="GO" id="GO:0008017">
    <property type="term" value="F:microtubule binding"/>
    <property type="evidence" value="ECO:0007669"/>
    <property type="project" value="InterPro"/>
</dbReference>
<feature type="compositionally biased region" description="Low complexity" evidence="7">
    <location>
        <begin position="21"/>
        <end position="37"/>
    </location>
</feature>
<dbReference type="PANTHER" id="PTHR24115">
    <property type="entry name" value="KINESIN-RELATED"/>
    <property type="match status" value="1"/>
</dbReference>
<dbReference type="PRINTS" id="PR00380">
    <property type="entry name" value="KINESINHEAVY"/>
</dbReference>
<feature type="compositionally biased region" description="Polar residues" evidence="7">
    <location>
        <begin position="59"/>
        <end position="69"/>
    </location>
</feature>
<feature type="compositionally biased region" description="Basic residues" evidence="7">
    <location>
        <begin position="705"/>
        <end position="716"/>
    </location>
</feature>
<evidence type="ECO:0000313" key="9">
    <source>
        <dbReference type="EMBL" id="EPQ28102.1"/>
    </source>
</evidence>
<evidence type="ECO:0000256" key="7">
    <source>
        <dbReference type="SAM" id="MobiDB-lite"/>
    </source>
</evidence>
<dbReference type="GO" id="GO:0007018">
    <property type="term" value="P:microtubule-based movement"/>
    <property type="evidence" value="ECO:0007669"/>
    <property type="project" value="InterPro"/>
</dbReference>
<dbReference type="EMBL" id="KE361636">
    <property type="protein sequence ID" value="EPQ28102.1"/>
    <property type="molecule type" value="Genomic_DNA"/>
</dbReference>
<gene>
    <name evidence="9" type="ORF">PFL1_04429</name>
</gene>
<reference evidence="9 10" key="1">
    <citation type="journal article" date="2013" name="Plant Cell">
        <title>The transition from a phytopathogenic smut ancestor to an anamorphic biocontrol agent deciphered by comparative whole-genome analysis.</title>
        <authorList>
            <person name="Lefebvre F."/>
            <person name="Joly D.L."/>
            <person name="Labbe C."/>
            <person name="Teichmann B."/>
            <person name="Linning R."/>
            <person name="Belzile F."/>
            <person name="Bakkeren G."/>
            <person name="Belanger R.R."/>
        </authorList>
    </citation>
    <scope>NUCLEOTIDE SEQUENCE [LARGE SCALE GENOMIC DNA]</scope>
    <source>
        <strain evidence="9 10">PF-1</strain>
    </source>
</reference>
<evidence type="ECO:0000256" key="1">
    <source>
        <dbReference type="ARBA" id="ARBA00022701"/>
    </source>
</evidence>
<feature type="binding site" evidence="5">
    <location>
        <begin position="279"/>
        <end position="286"/>
    </location>
    <ligand>
        <name>ATP</name>
        <dbReference type="ChEBI" id="CHEBI:30616"/>
    </ligand>
</feature>
<feature type="region of interest" description="Disordered" evidence="7">
    <location>
        <begin position="681"/>
        <end position="751"/>
    </location>
</feature>
<dbReference type="InterPro" id="IPR001752">
    <property type="entry name" value="Kinesin_motor_dom"/>
</dbReference>
<feature type="compositionally biased region" description="Polar residues" evidence="7">
    <location>
        <begin position="136"/>
        <end position="159"/>
    </location>
</feature>
<dbReference type="HOGENOM" id="CLU_282128_0_0_1"/>
<feature type="domain" description="Kinesin motor" evidence="8">
    <location>
        <begin position="167"/>
        <end position="678"/>
    </location>
</feature>
<feature type="compositionally biased region" description="Acidic residues" evidence="7">
    <location>
        <begin position="740"/>
        <end position="751"/>
    </location>
</feature>
<evidence type="ECO:0000256" key="2">
    <source>
        <dbReference type="ARBA" id="ARBA00022741"/>
    </source>
</evidence>
<keyword evidence="3 5" id="KW-0067">ATP-binding</keyword>
<keyword evidence="1" id="KW-0493">Microtubule</keyword>
<organism evidence="9 10">
    <name type="scientific">Pseudozyma flocculosa PF-1</name>
    <dbReference type="NCBI Taxonomy" id="1277687"/>
    <lineage>
        <taxon>Eukaryota</taxon>
        <taxon>Fungi</taxon>
        <taxon>Dikarya</taxon>
        <taxon>Basidiomycota</taxon>
        <taxon>Ustilaginomycotina</taxon>
        <taxon>Ustilaginomycetes</taxon>
        <taxon>Ustilaginales</taxon>
        <taxon>Ustilaginaceae</taxon>
        <taxon>Pseudozyma</taxon>
    </lineage>
</organism>
<feature type="region of interest" description="Disordered" evidence="7">
    <location>
        <begin position="1"/>
        <end position="163"/>
    </location>
</feature>
<dbReference type="SUPFAM" id="SSF52540">
    <property type="entry name" value="P-loop containing nucleoside triphosphate hydrolases"/>
    <property type="match status" value="1"/>
</dbReference>
<feature type="compositionally biased region" description="Low complexity" evidence="7">
    <location>
        <begin position="949"/>
        <end position="958"/>
    </location>
</feature>
<dbReference type="InterPro" id="IPR019821">
    <property type="entry name" value="Kinesin_motor_CS"/>
</dbReference>
<dbReference type="eggNOG" id="KOG0247">
    <property type="taxonomic scope" value="Eukaryota"/>
</dbReference>
<proteinExistence type="inferred from homology"/>
<protein>
    <recommendedName>
        <fullName evidence="8">Kinesin motor domain-containing protein</fullName>
    </recommendedName>
</protein>
<evidence type="ECO:0000256" key="6">
    <source>
        <dbReference type="SAM" id="Coils"/>
    </source>
</evidence>
<keyword evidence="6" id="KW-0175">Coiled coil</keyword>
<keyword evidence="2 5" id="KW-0547">Nucleotide-binding</keyword>
<dbReference type="RefSeq" id="XP_007880145.1">
    <property type="nucleotide sequence ID" value="XM_007881954.1"/>
</dbReference>
<dbReference type="GO" id="GO:0016887">
    <property type="term" value="F:ATP hydrolysis activity"/>
    <property type="evidence" value="ECO:0007669"/>
    <property type="project" value="TreeGrafter"/>
</dbReference>
<feature type="coiled-coil region" evidence="6">
    <location>
        <begin position="780"/>
        <end position="807"/>
    </location>
</feature>
<dbReference type="PANTHER" id="PTHR24115:SF1008">
    <property type="entry name" value="KINESIN-LIKE PROTEIN SUBITO"/>
    <property type="match status" value="1"/>
</dbReference>
<name>A0A061H5D3_9BASI</name>